<reference evidence="1 2" key="1">
    <citation type="journal article" date="2019" name="Genome Biol. Evol.">
        <title>Insights into the evolution of the New World diploid cottons (Gossypium, subgenus Houzingenia) based on genome sequencing.</title>
        <authorList>
            <person name="Grover C.E."/>
            <person name="Arick M.A. 2nd"/>
            <person name="Thrash A."/>
            <person name="Conover J.L."/>
            <person name="Sanders W.S."/>
            <person name="Peterson D.G."/>
            <person name="Frelichowski J.E."/>
            <person name="Scheffler J.A."/>
            <person name="Scheffler B.E."/>
            <person name="Wendel J.F."/>
        </authorList>
    </citation>
    <scope>NUCLEOTIDE SEQUENCE [LARGE SCALE GENOMIC DNA]</scope>
    <source>
        <strain evidence="1">8</strain>
        <tissue evidence="1">Leaf</tissue>
    </source>
</reference>
<accession>A0A7J9F4F7</accession>
<evidence type="ECO:0000313" key="2">
    <source>
        <dbReference type="Proteomes" id="UP000593568"/>
    </source>
</evidence>
<proteinExistence type="predicted"/>
<keyword evidence="2" id="KW-1185">Reference proteome</keyword>
<sequence length="35" mass="4364">MHWPLFFSKYIKMWENWYDHIPTRESIIAPELGAR</sequence>
<name>A0A7J9F4F7_9ROSI</name>
<gene>
    <name evidence="1" type="ORF">Gotri_004213</name>
</gene>
<dbReference type="EMBL" id="JABEZW010000011">
    <property type="protein sequence ID" value="MBA0780071.1"/>
    <property type="molecule type" value="Genomic_DNA"/>
</dbReference>
<dbReference type="Proteomes" id="UP000593568">
    <property type="component" value="Unassembled WGS sequence"/>
</dbReference>
<dbReference type="AlphaFoldDB" id="A0A7J9F4F7"/>
<evidence type="ECO:0000313" key="1">
    <source>
        <dbReference type="EMBL" id="MBA0780071.1"/>
    </source>
</evidence>
<comment type="caution">
    <text evidence="1">The sequence shown here is derived from an EMBL/GenBank/DDBJ whole genome shotgun (WGS) entry which is preliminary data.</text>
</comment>
<protein>
    <submittedName>
        <fullName evidence="1">Uncharacterized protein</fullName>
    </submittedName>
</protein>
<organism evidence="1 2">
    <name type="scientific">Gossypium trilobum</name>
    <dbReference type="NCBI Taxonomy" id="34281"/>
    <lineage>
        <taxon>Eukaryota</taxon>
        <taxon>Viridiplantae</taxon>
        <taxon>Streptophyta</taxon>
        <taxon>Embryophyta</taxon>
        <taxon>Tracheophyta</taxon>
        <taxon>Spermatophyta</taxon>
        <taxon>Magnoliopsida</taxon>
        <taxon>eudicotyledons</taxon>
        <taxon>Gunneridae</taxon>
        <taxon>Pentapetalae</taxon>
        <taxon>rosids</taxon>
        <taxon>malvids</taxon>
        <taxon>Malvales</taxon>
        <taxon>Malvaceae</taxon>
        <taxon>Malvoideae</taxon>
        <taxon>Gossypium</taxon>
    </lineage>
</organism>